<dbReference type="Gene3D" id="3.90.190.10">
    <property type="entry name" value="Protein tyrosine phosphatase superfamily"/>
    <property type="match status" value="1"/>
</dbReference>
<proteinExistence type="predicted"/>
<reference evidence="1 2" key="1">
    <citation type="submission" date="2017-02" db="EMBL/GenBank/DDBJ databases">
        <title>Complete genome sequences of Mycobacterium kansasii strains isolated from rhesus macaques.</title>
        <authorList>
            <person name="Panda A."/>
            <person name="Nagaraj S."/>
            <person name="Zhao X."/>
            <person name="Tettelin H."/>
            <person name="Detolla L.J."/>
        </authorList>
    </citation>
    <scope>NUCLEOTIDE SEQUENCE [LARGE SCALE GENOMIC DNA]</scope>
    <source>
        <strain evidence="1 2">11-3813</strain>
    </source>
</reference>
<protein>
    <submittedName>
        <fullName evidence="1">Tyrosine phosphatase C-terminal region family protein</fullName>
    </submittedName>
</protein>
<accession>A0A1V3WE69</accession>
<organism evidence="1 2">
    <name type="scientific">Mycobacterium kansasii</name>
    <dbReference type="NCBI Taxonomy" id="1768"/>
    <lineage>
        <taxon>Bacteria</taxon>
        <taxon>Bacillati</taxon>
        <taxon>Actinomycetota</taxon>
        <taxon>Actinomycetes</taxon>
        <taxon>Mycobacteriales</taxon>
        <taxon>Mycobacteriaceae</taxon>
        <taxon>Mycobacterium</taxon>
    </lineage>
</organism>
<dbReference type="Pfam" id="PF13350">
    <property type="entry name" value="Y_phosphatase3"/>
    <property type="match status" value="1"/>
</dbReference>
<dbReference type="EMBL" id="MVBM01000012">
    <property type="protein sequence ID" value="OOK64571.1"/>
    <property type="molecule type" value="Genomic_DNA"/>
</dbReference>
<sequence length="103" mass="11374">MLEAVGVDREAILTDFLRSNDAVPRLREQIAEMIQQRSEAELTPEVVTFTEARLSDGVLGVRPEYLAASWQTIDETWGSVDAYLRNAGITPADVGRLRDGLLG</sequence>
<name>A0A1V3WE69_MYCKA</name>
<dbReference type="InterPro" id="IPR029021">
    <property type="entry name" value="Prot-tyrosine_phosphatase-like"/>
</dbReference>
<dbReference type="GO" id="GO:0004721">
    <property type="term" value="F:phosphoprotein phosphatase activity"/>
    <property type="evidence" value="ECO:0007669"/>
    <property type="project" value="InterPro"/>
</dbReference>
<gene>
    <name evidence="1" type="ORF">BZL30_9093</name>
</gene>
<dbReference type="AlphaFoldDB" id="A0A1V3WE69"/>
<dbReference type="SUPFAM" id="SSF52799">
    <property type="entry name" value="(Phosphotyrosine protein) phosphatases II"/>
    <property type="match status" value="1"/>
</dbReference>
<comment type="caution">
    <text evidence="1">The sequence shown here is derived from an EMBL/GenBank/DDBJ whole genome shotgun (WGS) entry which is preliminary data.</text>
</comment>
<evidence type="ECO:0000313" key="2">
    <source>
        <dbReference type="Proteomes" id="UP000189229"/>
    </source>
</evidence>
<dbReference type="Proteomes" id="UP000189229">
    <property type="component" value="Unassembled WGS sequence"/>
</dbReference>
<evidence type="ECO:0000313" key="1">
    <source>
        <dbReference type="EMBL" id="OOK64571.1"/>
    </source>
</evidence>
<dbReference type="InterPro" id="IPR026893">
    <property type="entry name" value="Tyr/Ser_Pase_IphP-type"/>
</dbReference>